<proteinExistence type="predicted"/>
<gene>
    <name evidence="2" type="primary">LOC105427259</name>
</gene>
<keyword evidence="1" id="KW-1185">Reference proteome</keyword>
<dbReference type="RefSeq" id="XP_011637235.1">
    <property type="nucleotide sequence ID" value="XM_011638933.1"/>
</dbReference>
<reference evidence="2" key="1">
    <citation type="submission" date="2025-08" db="UniProtKB">
        <authorList>
            <consortium name="RefSeq"/>
        </authorList>
    </citation>
    <scope>IDENTIFICATION</scope>
</reference>
<dbReference type="OrthoDB" id="16679at2759"/>
<name>A0A6I9W6J6_9HYME</name>
<evidence type="ECO:0000313" key="1">
    <source>
        <dbReference type="Proteomes" id="UP000504615"/>
    </source>
</evidence>
<dbReference type="GeneID" id="105427259"/>
<protein>
    <submittedName>
        <fullName evidence="2">Uncharacterized protein LOC105427259</fullName>
    </submittedName>
</protein>
<dbReference type="KEGG" id="pbar:105427259"/>
<evidence type="ECO:0000313" key="2">
    <source>
        <dbReference type="RefSeq" id="XP_011637235.1"/>
    </source>
</evidence>
<dbReference type="AlphaFoldDB" id="A0A6I9W6J6"/>
<organism evidence="1 2">
    <name type="scientific">Pogonomyrmex barbatus</name>
    <name type="common">red harvester ant</name>
    <dbReference type="NCBI Taxonomy" id="144034"/>
    <lineage>
        <taxon>Eukaryota</taxon>
        <taxon>Metazoa</taxon>
        <taxon>Ecdysozoa</taxon>
        <taxon>Arthropoda</taxon>
        <taxon>Hexapoda</taxon>
        <taxon>Insecta</taxon>
        <taxon>Pterygota</taxon>
        <taxon>Neoptera</taxon>
        <taxon>Endopterygota</taxon>
        <taxon>Hymenoptera</taxon>
        <taxon>Apocrita</taxon>
        <taxon>Aculeata</taxon>
        <taxon>Formicoidea</taxon>
        <taxon>Formicidae</taxon>
        <taxon>Myrmicinae</taxon>
        <taxon>Pogonomyrmex</taxon>
    </lineage>
</organism>
<accession>A0A6I9W6J6</accession>
<sequence>MSSIFNLLSGLNESDRGQIKPIARSKTSHEIRPNSLKTMGVTKPKGLSIRSNSDMNISDIHSIKKNVIGKEQDCLKLKVTQVDSNGCPISPGKATSTKKLSKTKESNLKEETMTIKCTKKQSNDGVFKKPLPPNKNVKRYPEPEKLAYWYDSQHDFDYGYIEAVEKEFKDMLSKKKENLKHCKENVLISDSDASLLEIPKLIFDKSYDKGYEELVTPDLPEISDI</sequence>
<dbReference type="Proteomes" id="UP000504615">
    <property type="component" value="Unplaced"/>
</dbReference>